<dbReference type="SUPFAM" id="SSF53927">
    <property type="entry name" value="Cytidine deaminase-like"/>
    <property type="match status" value="2"/>
</dbReference>
<feature type="domain" description="CMP/dCMP-type deaminase" evidence="10">
    <location>
        <begin position="187"/>
        <end position="295"/>
    </location>
</feature>
<dbReference type="InterPro" id="IPR002125">
    <property type="entry name" value="CMP_dCMP_dom"/>
</dbReference>
<dbReference type="InterPro" id="IPR050202">
    <property type="entry name" value="Cyt/Deoxycyt_deaminase"/>
</dbReference>
<dbReference type="GO" id="GO:0008270">
    <property type="term" value="F:zinc ion binding"/>
    <property type="evidence" value="ECO:0007669"/>
    <property type="project" value="UniProtKB-UniRule"/>
</dbReference>
<keyword evidence="4 6" id="KW-0378">Hydrolase</keyword>
<dbReference type="RefSeq" id="WP_004917936.1">
    <property type="nucleotide sequence ID" value="NC_017731.1"/>
</dbReference>
<organism evidence="11 12">
    <name type="scientific">Providencia stuartii (strain MRSN 2154)</name>
    <dbReference type="NCBI Taxonomy" id="1157951"/>
    <lineage>
        <taxon>Bacteria</taxon>
        <taxon>Pseudomonadati</taxon>
        <taxon>Pseudomonadota</taxon>
        <taxon>Gammaproteobacteria</taxon>
        <taxon>Enterobacterales</taxon>
        <taxon>Morganellaceae</taxon>
        <taxon>Providencia</taxon>
    </lineage>
</organism>
<evidence type="ECO:0000256" key="2">
    <source>
        <dbReference type="ARBA" id="ARBA00011738"/>
    </source>
</evidence>
<protein>
    <recommendedName>
        <fullName evidence="6">Cytidine deaminase</fullName>
        <ecNumber evidence="6">3.5.4.5</ecNumber>
    </recommendedName>
    <alternativeName>
        <fullName evidence="6">Cytidine aminohydrolase</fullName>
        <shortName evidence="6">CDA</shortName>
    </alternativeName>
</protein>
<dbReference type="InterPro" id="IPR020797">
    <property type="entry name" value="Cytidine_deaminase_bacteria"/>
</dbReference>
<dbReference type="PANTHER" id="PTHR11644:SF2">
    <property type="entry name" value="CYTIDINE DEAMINASE"/>
    <property type="match status" value="1"/>
</dbReference>
<dbReference type="PANTHER" id="PTHR11644">
    <property type="entry name" value="CYTIDINE DEAMINASE"/>
    <property type="match status" value="1"/>
</dbReference>
<dbReference type="GO" id="GO:0004126">
    <property type="term" value="F:cytidine deaminase activity"/>
    <property type="evidence" value="ECO:0007669"/>
    <property type="project" value="UniProtKB-UniRule"/>
</dbReference>
<reference evidence="12" key="2">
    <citation type="submission" date="2012-04" db="EMBL/GenBank/DDBJ databases">
        <title>Complete genome sequence of Providencia stuartii clinical isolate MRSN 2154.</title>
        <authorList>
            <person name="Clifford R.J."/>
            <person name="Hang J."/>
            <person name="Riley M.C."/>
            <person name="Onmus-Leone F."/>
            <person name="Kuschner R.A."/>
            <person name="Lesho E.P."/>
            <person name="Waterman P.E."/>
        </authorList>
    </citation>
    <scope>NUCLEOTIDE SEQUENCE [LARGE SCALE GENOMIC DNA]</scope>
    <source>
        <strain evidence="12">MRSN 2154</strain>
    </source>
</reference>
<dbReference type="HOGENOM" id="CLU_052424_0_0_6"/>
<sequence length="295" mass="32189">MHSRFKSAWSQLPEKLQTALKPIIDTPDFQGMLSAEQVNQLKADCGYSDSELAFLLLPFAAAYAVTPISHFNVGAIAQGISGNLYFGANMEFSHVAIAQTIHAEQCAVTHAWMKGEKQLTSITVNHTPCGHCRQFMNELRGGGKIAIRLPERQPATLHDYLPDSFGPADLAITTLLMDSVDHGYSTPSRNRLLCAAIEAANQSHAPYSQSHSGIALQLKDGSLFTGRYAENAAFNPSLPPLQAALIMVNMAGKDLHAIEQAVLVEKQDAIVKQWCITENTLQALGCQQKELIYLN</sequence>
<dbReference type="InterPro" id="IPR006263">
    <property type="entry name" value="Cyt_deam_dimer"/>
</dbReference>
<feature type="active site" description="Proton donor" evidence="6 7">
    <location>
        <position position="104"/>
    </location>
</feature>
<dbReference type="EC" id="3.5.4.5" evidence="6"/>
<dbReference type="InterPro" id="IPR013171">
    <property type="entry name" value="Cyd/dCyd_deaminase_Zn-bd"/>
</dbReference>
<gene>
    <name evidence="6" type="primary">cdd</name>
    <name evidence="11" type="ordered locus">S70_16180</name>
</gene>
<evidence type="ECO:0000259" key="10">
    <source>
        <dbReference type="PROSITE" id="PS51747"/>
    </source>
</evidence>
<dbReference type="Pfam" id="PF00383">
    <property type="entry name" value="dCMP_cyt_deam_1"/>
    <property type="match status" value="1"/>
</dbReference>
<dbReference type="InterPro" id="IPR016192">
    <property type="entry name" value="APOBEC/CMP_deaminase_Zn-bd"/>
</dbReference>
<comment type="cofactor">
    <cofactor evidence="6 9">
        <name>Zn(2+)</name>
        <dbReference type="ChEBI" id="CHEBI:29105"/>
    </cofactor>
    <text evidence="6 9">Binds 1 zinc ion.</text>
</comment>
<dbReference type="HAMAP" id="MF_01558">
    <property type="entry name" value="Cyt_deam"/>
    <property type="match status" value="1"/>
</dbReference>
<evidence type="ECO:0000256" key="3">
    <source>
        <dbReference type="ARBA" id="ARBA00022723"/>
    </source>
</evidence>
<dbReference type="PROSITE" id="PS00903">
    <property type="entry name" value="CYT_DCMP_DEAMINASES_1"/>
    <property type="match status" value="1"/>
</dbReference>
<comment type="subunit">
    <text evidence="2 6">Homodimer.</text>
</comment>
<evidence type="ECO:0000256" key="9">
    <source>
        <dbReference type="PIRSR" id="PIRSR006334-3"/>
    </source>
</evidence>
<evidence type="ECO:0000256" key="1">
    <source>
        <dbReference type="ARBA" id="ARBA00006576"/>
    </source>
</evidence>
<dbReference type="FunFam" id="3.40.140.10:FF:000006">
    <property type="entry name" value="Cytidine deaminase"/>
    <property type="match status" value="1"/>
</dbReference>
<dbReference type="Pfam" id="PF08211">
    <property type="entry name" value="dCMP_cyt_deam_2"/>
    <property type="match status" value="1"/>
</dbReference>
<evidence type="ECO:0000256" key="4">
    <source>
        <dbReference type="ARBA" id="ARBA00022801"/>
    </source>
</evidence>
<dbReference type="PATRIC" id="fig|1157951.4.peg.3252"/>
<dbReference type="Proteomes" id="UP000005012">
    <property type="component" value="Chromosome"/>
</dbReference>
<proteinExistence type="inferred from homology"/>
<feature type="binding site" evidence="6 9">
    <location>
        <position position="102"/>
    </location>
    <ligand>
        <name>Zn(2+)</name>
        <dbReference type="ChEBI" id="CHEBI:29105"/>
        <note>catalytic</note>
    </ligand>
</feature>
<dbReference type="GO" id="GO:0046135">
    <property type="term" value="P:pyrimidine nucleoside catabolic process"/>
    <property type="evidence" value="ECO:0007669"/>
    <property type="project" value="UniProtKB-ARBA"/>
</dbReference>
<reference evidence="11 12" key="1">
    <citation type="journal article" date="2012" name="J. Bacteriol.">
        <title>Complete Genome Sequence of Providencia stuartii Clinical Isolate MRSN 2154.</title>
        <authorList>
            <person name="Clifford R.J."/>
            <person name="Hang J."/>
            <person name="Riley M.C."/>
            <person name="Onmus-Leone F."/>
            <person name="Kuschner R.A."/>
            <person name="Lesho E.P."/>
            <person name="Waterman P.E."/>
        </authorList>
    </citation>
    <scope>NUCLEOTIDE SEQUENCE [LARGE SCALE GENOMIC DNA]</scope>
    <source>
        <strain evidence="11 12">MRSN 2154</strain>
    </source>
</reference>
<keyword evidence="5 6" id="KW-0862">Zinc</keyword>
<dbReference type="FunFam" id="3.40.140.10:FF:000007">
    <property type="entry name" value="Cytidine deaminase"/>
    <property type="match status" value="1"/>
</dbReference>
<evidence type="ECO:0000256" key="7">
    <source>
        <dbReference type="PIRSR" id="PIRSR006334-1"/>
    </source>
</evidence>
<evidence type="ECO:0000256" key="5">
    <source>
        <dbReference type="ARBA" id="ARBA00022833"/>
    </source>
</evidence>
<name>A0A140NQ71_PROSM</name>
<dbReference type="GeneID" id="93520131"/>
<comment type="similarity">
    <text evidence="1 6">Belongs to the cytidine and deoxycytidylate deaminase family.</text>
</comment>
<evidence type="ECO:0000256" key="6">
    <source>
        <dbReference type="HAMAP-Rule" id="MF_01558"/>
    </source>
</evidence>
<accession>A0A140NQ71</accession>
<dbReference type="KEGG" id="psi:S70_16180"/>
<feature type="binding site" evidence="6 9">
    <location>
        <position position="132"/>
    </location>
    <ligand>
        <name>Zn(2+)</name>
        <dbReference type="ChEBI" id="CHEBI:29105"/>
        <note>catalytic</note>
    </ligand>
</feature>
<evidence type="ECO:0000313" key="11">
    <source>
        <dbReference type="EMBL" id="AFH95051.1"/>
    </source>
</evidence>
<dbReference type="NCBIfam" id="TIGR01355">
    <property type="entry name" value="cyt_deam_dimer"/>
    <property type="match status" value="1"/>
</dbReference>
<feature type="binding site" evidence="6 9">
    <location>
        <position position="129"/>
    </location>
    <ligand>
        <name>Zn(2+)</name>
        <dbReference type="ChEBI" id="CHEBI:29105"/>
        <note>catalytic</note>
    </ligand>
</feature>
<dbReference type="NCBIfam" id="NF006537">
    <property type="entry name" value="PRK09027.1"/>
    <property type="match status" value="1"/>
</dbReference>
<dbReference type="Gene3D" id="3.40.140.10">
    <property type="entry name" value="Cytidine Deaminase, domain 2"/>
    <property type="match status" value="2"/>
</dbReference>
<dbReference type="PROSITE" id="PS51747">
    <property type="entry name" value="CYT_DCMP_DEAMINASES_2"/>
    <property type="match status" value="2"/>
</dbReference>
<comment type="catalytic activity">
    <reaction evidence="6">
        <text>cytidine + H2O + H(+) = uridine + NH4(+)</text>
        <dbReference type="Rhea" id="RHEA:16069"/>
        <dbReference type="ChEBI" id="CHEBI:15377"/>
        <dbReference type="ChEBI" id="CHEBI:15378"/>
        <dbReference type="ChEBI" id="CHEBI:16704"/>
        <dbReference type="ChEBI" id="CHEBI:17562"/>
        <dbReference type="ChEBI" id="CHEBI:28938"/>
        <dbReference type="EC" id="3.5.4.5"/>
    </reaction>
</comment>
<comment type="catalytic activity">
    <reaction evidence="6">
        <text>2'-deoxycytidine + H2O + H(+) = 2'-deoxyuridine + NH4(+)</text>
        <dbReference type="Rhea" id="RHEA:13433"/>
        <dbReference type="ChEBI" id="CHEBI:15377"/>
        <dbReference type="ChEBI" id="CHEBI:15378"/>
        <dbReference type="ChEBI" id="CHEBI:15698"/>
        <dbReference type="ChEBI" id="CHEBI:16450"/>
        <dbReference type="ChEBI" id="CHEBI:28938"/>
        <dbReference type="EC" id="3.5.4.5"/>
    </reaction>
</comment>
<dbReference type="OrthoDB" id="9795347at2"/>
<dbReference type="CDD" id="cd01283">
    <property type="entry name" value="cytidine_deaminase"/>
    <property type="match status" value="2"/>
</dbReference>
<dbReference type="GO" id="GO:0005829">
    <property type="term" value="C:cytosol"/>
    <property type="evidence" value="ECO:0007669"/>
    <property type="project" value="TreeGrafter"/>
</dbReference>
<dbReference type="AlphaFoldDB" id="A0A140NQ71"/>
<evidence type="ECO:0000256" key="8">
    <source>
        <dbReference type="PIRSR" id="PIRSR006334-2"/>
    </source>
</evidence>
<dbReference type="GO" id="GO:0042803">
    <property type="term" value="F:protein homodimerization activity"/>
    <property type="evidence" value="ECO:0007669"/>
    <property type="project" value="UniProtKB-ARBA"/>
</dbReference>
<dbReference type="InterPro" id="IPR016193">
    <property type="entry name" value="Cytidine_deaminase-like"/>
</dbReference>
<comment type="function">
    <text evidence="6">This enzyme scavenges exogenous and endogenous cytidine and 2'-deoxycytidine for UMP synthesis.</text>
</comment>
<dbReference type="PIRSF" id="PIRSF006334">
    <property type="entry name" value="Cdd_plus_pseudo"/>
    <property type="match status" value="1"/>
</dbReference>
<dbReference type="EMBL" id="CP003488">
    <property type="protein sequence ID" value="AFH95051.1"/>
    <property type="molecule type" value="Genomic_DNA"/>
</dbReference>
<keyword evidence="3 6" id="KW-0479">Metal-binding</keyword>
<feature type="binding site" evidence="6 8">
    <location>
        <begin position="89"/>
        <end position="91"/>
    </location>
    <ligand>
        <name>substrate</name>
    </ligand>
</feature>
<evidence type="ECO:0000313" key="12">
    <source>
        <dbReference type="Proteomes" id="UP000005012"/>
    </source>
</evidence>
<feature type="domain" description="CMP/dCMP-type deaminase" evidence="10">
    <location>
        <begin position="48"/>
        <end position="168"/>
    </location>
</feature>